<keyword evidence="2" id="KW-0067">ATP-binding</keyword>
<dbReference type="PRINTS" id="PR00038">
    <property type="entry name" value="HTHLUXR"/>
</dbReference>
<accession>A0ABT4BGH1</accession>
<dbReference type="SMART" id="SM00421">
    <property type="entry name" value="HTH_LUXR"/>
    <property type="match status" value="1"/>
</dbReference>
<evidence type="ECO:0000313" key="4">
    <source>
        <dbReference type="EMBL" id="MCY1145626.1"/>
    </source>
</evidence>
<organism evidence="4 5">
    <name type="scientific">Paractinoplanes pyxinae</name>
    <dbReference type="NCBI Taxonomy" id="2997416"/>
    <lineage>
        <taxon>Bacteria</taxon>
        <taxon>Bacillati</taxon>
        <taxon>Actinomycetota</taxon>
        <taxon>Actinomycetes</taxon>
        <taxon>Micromonosporales</taxon>
        <taxon>Micromonosporaceae</taxon>
        <taxon>Paractinoplanes</taxon>
    </lineage>
</organism>
<dbReference type="InterPro" id="IPR036388">
    <property type="entry name" value="WH-like_DNA-bd_sf"/>
</dbReference>
<evidence type="ECO:0000256" key="1">
    <source>
        <dbReference type="ARBA" id="ARBA00022741"/>
    </source>
</evidence>
<dbReference type="Pfam" id="PF13191">
    <property type="entry name" value="AAA_16"/>
    <property type="match status" value="1"/>
</dbReference>
<dbReference type="InterPro" id="IPR016032">
    <property type="entry name" value="Sig_transdc_resp-reg_C-effctor"/>
</dbReference>
<feature type="domain" description="HTH luxR-type" evidence="3">
    <location>
        <begin position="824"/>
        <end position="884"/>
    </location>
</feature>
<proteinExistence type="predicted"/>
<gene>
    <name evidence="4" type="ORF">OWR29_47135</name>
</gene>
<sequence length="884" mass="92912">MGGLLGRQTECAALDQLLDDVTDGSGRVLLIRGEEGTGKSALLAYAVERAGKCQVLPVAGVESEQELPYGGLHQLCASLLIHLERLPAPQREAMSVVFGLDAGPPPDRLLVGLATLNLLAEAAAVQPVLCLVDDAQWLDSASAYVLSFVARRLEADAVGCVLATREDGDDVHAGLPTVWISGLGNADARALLLRTVPGLLDGAVLDQIVAESHGNPLALLELPLTWNAVDLAGGFGLPGSRSVAGRIEQSYGRRLSRLPPPTRLLVLAAAADPLGDPALLDRAARRLGVDPAALAPAVDDGLLEVHRRVVFARPLVRSAAYRYADLADRYRVHRALAEATDAAADPDRRAWHQARATAEPDERVAADLERSAERAQSRGGLAAAAAFLSRAAELTPDPAGQARRSLDAAFAGVHAGAFDEARRLLQLALAGPADALQRARAELLRAHLAFVSHAPDAVPRLLAAAERLGPLDARLSRQAYLDALVAAQTPMGRRHGPGLAAVARSARTVVEPPDGEASTAGRLLKAFGAAVGDDHGAAASFTREALTALCDGEPPVRELAQGAKLAIGLWSDQDAYDLSDRSLRTARTTGALSNLPPALDTRAAILVLCGEPAAAASLIEEARAVRAATGVGDTPYAAMVLAAWQGRDGGTIEGADAAADYARSVLSNGLGRHEDALEAAARAHAVAGETVAGNHALPELVEAAVRCGDTETAERALHELTRRAEASGTDWALGLVASAKAQVTGEVSGFRRAVTLLSRTRARPALARVHLLHGERLRQAGRRTDAGTELALAYEVFTAMGLAGFAERARRELLTAGATAPQRQTGAREELTTQEAQIAQMAREGLSNPEIGAKLFLSARTVEWHMRKVFTKLGISSRRQLRSR</sequence>
<dbReference type="PROSITE" id="PS00675">
    <property type="entry name" value="SIGMA54_INTERACT_1"/>
    <property type="match status" value="1"/>
</dbReference>
<dbReference type="PROSITE" id="PS50043">
    <property type="entry name" value="HTH_LUXR_2"/>
    <property type="match status" value="1"/>
</dbReference>
<dbReference type="Gene3D" id="1.10.10.10">
    <property type="entry name" value="Winged helix-like DNA-binding domain superfamily/Winged helix DNA-binding domain"/>
    <property type="match status" value="1"/>
</dbReference>
<name>A0ABT4BGH1_9ACTN</name>
<evidence type="ECO:0000256" key="2">
    <source>
        <dbReference type="ARBA" id="ARBA00022840"/>
    </source>
</evidence>
<protein>
    <submittedName>
        <fullName evidence="4">AAA family ATPase</fullName>
    </submittedName>
</protein>
<keyword evidence="5" id="KW-1185">Reference proteome</keyword>
<dbReference type="SUPFAM" id="SSF46894">
    <property type="entry name" value="C-terminal effector domain of the bipartite response regulators"/>
    <property type="match status" value="1"/>
</dbReference>
<dbReference type="PANTHER" id="PTHR16305:SF35">
    <property type="entry name" value="TRANSCRIPTIONAL ACTIVATOR DOMAIN"/>
    <property type="match status" value="1"/>
</dbReference>
<evidence type="ECO:0000259" key="3">
    <source>
        <dbReference type="PROSITE" id="PS50043"/>
    </source>
</evidence>
<dbReference type="CDD" id="cd06170">
    <property type="entry name" value="LuxR_C_like"/>
    <property type="match status" value="1"/>
</dbReference>
<dbReference type="InterPro" id="IPR041664">
    <property type="entry name" value="AAA_16"/>
</dbReference>
<keyword evidence="1" id="KW-0547">Nucleotide-binding</keyword>
<dbReference type="PANTHER" id="PTHR16305">
    <property type="entry name" value="TESTICULAR SOLUBLE ADENYLYL CYCLASE"/>
    <property type="match status" value="1"/>
</dbReference>
<dbReference type="Proteomes" id="UP001151002">
    <property type="component" value="Unassembled WGS sequence"/>
</dbReference>
<dbReference type="EMBL" id="JAPNTZ010000029">
    <property type="protein sequence ID" value="MCY1145626.1"/>
    <property type="molecule type" value="Genomic_DNA"/>
</dbReference>
<dbReference type="SUPFAM" id="SSF52540">
    <property type="entry name" value="P-loop containing nucleoside triphosphate hydrolases"/>
    <property type="match status" value="1"/>
</dbReference>
<dbReference type="RefSeq" id="WP_267570244.1">
    <property type="nucleotide sequence ID" value="NZ_JAPNTZ010000029.1"/>
</dbReference>
<comment type="caution">
    <text evidence="4">The sequence shown here is derived from an EMBL/GenBank/DDBJ whole genome shotgun (WGS) entry which is preliminary data.</text>
</comment>
<dbReference type="Pfam" id="PF00196">
    <property type="entry name" value="GerE"/>
    <property type="match status" value="1"/>
</dbReference>
<dbReference type="InterPro" id="IPR000792">
    <property type="entry name" value="Tscrpt_reg_LuxR_C"/>
</dbReference>
<dbReference type="InterPro" id="IPR027417">
    <property type="entry name" value="P-loop_NTPase"/>
</dbReference>
<evidence type="ECO:0000313" key="5">
    <source>
        <dbReference type="Proteomes" id="UP001151002"/>
    </source>
</evidence>
<dbReference type="InterPro" id="IPR025662">
    <property type="entry name" value="Sigma_54_int_dom_ATP-bd_1"/>
</dbReference>
<reference evidence="4" key="1">
    <citation type="submission" date="2022-11" db="EMBL/GenBank/DDBJ databases">
        <authorList>
            <person name="Somphong A."/>
            <person name="Phongsopitanun W."/>
        </authorList>
    </citation>
    <scope>NUCLEOTIDE SEQUENCE</scope>
    <source>
        <strain evidence="4">Pm04-4</strain>
    </source>
</reference>